<evidence type="ECO:0000313" key="1">
    <source>
        <dbReference type="EMBL" id="GIY76126.1"/>
    </source>
</evidence>
<dbReference type="EMBL" id="BPLR01015439">
    <property type="protein sequence ID" value="GIY76126.1"/>
    <property type="molecule type" value="Genomic_DNA"/>
</dbReference>
<proteinExistence type="predicted"/>
<name>A0AAV4W2C3_CAEEX</name>
<sequence length="125" mass="14510">MIDRHWVQTVIEIHSEEEKSVDNSTLFKVHVLSLRNKGCSRMGFIVIRLKEPVQGQKEKQIKEPPKFRPGSRIFFKKFAPGMLQIPFLRKVKPKEILAITRAPLPFYLHFEILPSLFAFGAGNHE</sequence>
<dbReference type="Proteomes" id="UP001054945">
    <property type="component" value="Unassembled WGS sequence"/>
</dbReference>
<evidence type="ECO:0000313" key="2">
    <source>
        <dbReference type="Proteomes" id="UP001054945"/>
    </source>
</evidence>
<gene>
    <name evidence="1" type="ORF">CEXT_51271</name>
</gene>
<keyword evidence="2" id="KW-1185">Reference proteome</keyword>
<reference evidence="1 2" key="1">
    <citation type="submission" date="2021-06" db="EMBL/GenBank/DDBJ databases">
        <title>Caerostris extrusa draft genome.</title>
        <authorList>
            <person name="Kono N."/>
            <person name="Arakawa K."/>
        </authorList>
    </citation>
    <scope>NUCLEOTIDE SEQUENCE [LARGE SCALE GENOMIC DNA]</scope>
</reference>
<dbReference type="AlphaFoldDB" id="A0AAV4W2C3"/>
<accession>A0AAV4W2C3</accession>
<comment type="caution">
    <text evidence="1">The sequence shown here is derived from an EMBL/GenBank/DDBJ whole genome shotgun (WGS) entry which is preliminary data.</text>
</comment>
<organism evidence="1 2">
    <name type="scientific">Caerostris extrusa</name>
    <name type="common">Bark spider</name>
    <name type="synonym">Caerostris bankana</name>
    <dbReference type="NCBI Taxonomy" id="172846"/>
    <lineage>
        <taxon>Eukaryota</taxon>
        <taxon>Metazoa</taxon>
        <taxon>Ecdysozoa</taxon>
        <taxon>Arthropoda</taxon>
        <taxon>Chelicerata</taxon>
        <taxon>Arachnida</taxon>
        <taxon>Araneae</taxon>
        <taxon>Araneomorphae</taxon>
        <taxon>Entelegynae</taxon>
        <taxon>Araneoidea</taxon>
        <taxon>Araneidae</taxon>
        <taxon>Caerostris</taxon>
    </lineage>
</organism>
<protein>
    <submittedName>
        <fullName evidence="1">Uncharacterized protein</fullName>
    </submittedName>
</protein>